<evidence type="ECO:0000313" key="2">
    <source>
        <dbReference type="EMBL" id="MCW6510223.1"/>
    </source>
</evidence>
<evidence type="ECO:0000259" key="1">
    <source>
        <dbReference type="PROSITE" id="PS50112"/>
    </source>
</evidence>
<gene>
    <name evidence="2" type="ORF">M8523_19575</name>
</gene>
<dbReference type="Proteomes" id="UP001165667">
    <property type="component" value="Unassembled WGS sequence"/>
</dbReference>
<feature type="domain" description="PAS" evidence="1">
    <location>
        <begin position="188"/>
        <end position="261"/>
    </location>
</feature>
<comment type="caution">
    <text evidence="2">The sequence shown here is derived from an EMBL/GenBank/DDBJ whole genome shotgun (WGS) entry which is preliminary data.</text>
</comment>
<keyword evidence="3" id="KW-1185">Reference proteome</keyword>
<accession>A0AA41Z4A6</accession>
<evidence type="ECO:0000313" key="3">
    <source>
        <dbReference type="Proteomes" id="UP001165667"/>
    </source>
</evidence>
<dbReference type="EMBL" id="JAMOIM010000014">
    <property type="protein sequence ID" value="MCW6510223.1"/>
    <property type="molecule type" value="Genomic_DNA"/>
</dbReference>
<sequence length="386" mass="41405">MSLISLHVVVAMQPFEYDHLTQLIYAGTCNDESFFEALRLLAVYHGCSSSAFMYADRTAPSTDVQFVYGPFSRPEVRSRYLDYASDDPAPRAMARLGIGEAAATDRLFSREVQAQSRFITEFYRPLGLEEALGGPVASGEGRVGIVAIHRGPERGPFEDDEIATFARLLPHFAQAINLRRTFFASEARNRTLAAALETASSGVMVFDPQGILVHANARARSILGRADGLALTRSGRLRAKDPEAEARLRSIANLPNGIRTTLILRAQRDHSLRPYILRLMSAAEPPVSHEDGRVIYVSDPDSPASDPAGTLEAALGLSKQAAALVAGLLAGGDLNDFATSAGVSRNTAKFHLQAAFAATGTARQVDLVTLAAGVVRDLGEPLGSSP</sequence>
<protein>
    <recommendedName>
        <fullName evidence="1">PAS domain-containing protein</fullName>
    </recommendedName>
</protein>
<dbReference type="SMART" id="SM00091">
    <property type="entry name" value="PAS"/>
    <property type="match status" value="1"/>
</dbReference>
<dbReference type="InterPro" id="IPR035965">
    <property type="entry name" value="PAS-like_dom_sf"/>
</dbReference>
<dbReference type="Pfam" id="PF13188">
    <property type="entry name" value="PAS_8"/>
    <property type="match status" value="1"/>
</dbReference>
<dbReference type="SUPFAM" id="SSF55785">
    <property type="entry name" value="PYP-like sensor domain (PAS domain)"/>
    <property type="match status" value="1"/>
</dbReference>
<reference evidence="2" key="1">
    <citation type="submission" date="2022-05" db="EMBL/GenBank/DDBJ databases">
        <authorList>
            <person name="Pankratov T."/>
        </authorList>
    </citation>
    <scope>NUCLEOTIDE SEQUENCE</scope>
    <source>
        <strain evidence="2">BP6-180914</strain>
    </source>
</reference>
<dbReference type="RefSeq" id="WP_282586600.1">
    <property type="nucleotide sequence ID" value="NZ_JAMOIM010000014.1"/>
</dbReference>
<proteinExistence type="predicted"/>
<dbReference type="InterPro" id="IPR000014">
    <property type="entry name" value="PAS"/>
</dbReference>
<dbReference type="PROSITE" id="PS50112">
    <property type="entry name" value="PAS"/>
    <property type="match status" value="1"/>
</dbReference>
<organism evidence="2 3">
    <name type="scientific">Lichenifustis flavocetrariae</name>
    <dbReference type="NCBI Taxonomy" id="2949735"/>
    <lineage>
        <taxon>Bacteria</taxon>
        <taxon>Pseudomonadati</taxon>
        <taxon>Pseudomonadota</taxon>
        <taxon>Alphaproteobacteria</taxon>
        <taxon>Hyphomicrobiales</taxon>
        <taxon>Lichenihabitantaceae</taxon>
        <taxon>Lichenifustis</taxon>
    </lineage>
</organism>
<dbReference type="SUPFAM" id="SSF55781">
    <property type="entry name" value="GAF domain-like"/>
    <property type="match status" value="1"/>
</dbReference>
<dbReference type="Gene3D" id="3.30.450.20">
    <property type="entry name" value="PAS domain"/>
    <property type="match status" value="1"/>
</dbReference>
<name>A0AA41Z4A6_9HYPH</name>
<dbReference type="AlphaFoldDB" id="A0AA41Z4A6"/>